<evidence type="ECO:0000256" key="1">
    <source>
        <dbReference type="SAM" id="MobiDB-lite"/>
    </source>
</evidence>
<dbReference type="EMBL" id="BMQO01000001">
    <property type="protein sequence ID" value="GGS16564.1"/>
    <property type="molecule type" value="Genomic_DNA"/>
</dbReference>
<proteinExistence type="predicted"/>
<evidence type="ECO:0000313" key="2">
    <source>
        <dbReference type="EMBL" id="GGS16564.1"/>
    </source>
</evidence>
<feature type="region of interest" description="Disordered" evidence="1">
    <location>
        <begin position="1"/>
        <end position="50"/>
    </location>
</feature>
<accession>A0ABQ2SC88</accession>
<dbReference type="Proteomes" id="UP000620633">
    <property type="component" value="Unassembled WGS sequence"/>
</dbReference>
<comment type="caution">
    <text evidence="2">The sequence shown here is derived from an EMBL/GenBank/DDBJ whole genome shotgun (WGS) entry which is preliminary data.</text>
</comment>
<protein>
    <submittedName>
        <fullName evidence="2">Uncharacterized protein</fullName>
    </submittedName>
</protein>
<reference evidence="3" key="1">
    <citation type="journal article" date="2019" name="Int. J. Syst. Evol. Microbiol.">
        <title>The Global Catalogue of Microorganisms (GCM) 10K type strain sequencing project: providing services to taxonomists for standard genome sequencing and annotation.</title>
        <authorList>
            <consortium name="The Broad Institute Genomics Platform"/>
            <consortium name="The Broad Institute Genome Sequencing Center for Infectious Disease"/>
            <person name="Wu L."/>
            <person name="Ma J."/>
        </authorList>
    </citation>
    <scope>NUCLEOTIDE SEQUENCE [LARGE SCALE GENOMIC DNA]</scope>
    <source>
        <strain evidence="3">JCM 31406</strain>
    </source>
</reference>
<sequence>MAYKAAGSERTRRAAPQSEEEPKRAPDVELAGAALSRVEGEINGSPYDQW</sequence>
<organism evidence="2 3">
    <name type="scientific">Deinococcus knuensis</name>
    <dbReference type="NCBI Taxonomy" id="1837380"/>
    <lineage>
        <taxon>Bacteria</taxon>
        <taxon>Thermotogati</taxon>
        <taxon>Deinococcota</taxon>
        <taxon>Deinococci</taxon>
        <taxon>Deinococcales</taxon>
        <taxon>Deinococcaceae</taxon>
        <taxon>Deinococcus</taxon>
    </lineage>
</organism>
<evidence type="ECO:0000313" key="3">
    <source>
        <dbReference type="Proteomes" id="UP000620633"/>
    </source>
</evidence>
<gene>
    <name evidence="2" type="ORF">GCM10008961_05230</name>
</gene>
<name>A0ABQ2SC88_9DEIO</name>
<keyword evidence="3" id="KW-1185">Reference proteome</keyword>